<evidence type="ECO:0000313" key="3">
    <source>
        <dbReference type="Proteomes" id="UP000677913"/>
    </source>
</evidence>
<proteinExistence type="predicted"/>
<feature type="transmembrane region" description="Helical" evidence="1">
    <location>
        <begin position="51"/>
        <end position="72"/>
    </location>
</feature>
<dbReference type="PANTHER" id="PTHR40761">
    <property type="entry name" value="CONSERVED INTEGRAL MEMBRANE ALANINE VALINE AND LEUCINE RICH PROTEIN-RELATED"/>
    <property type="match status" value="1"/>
</dbReference>
<feature type="transmembrane region" description="Helical" evidence="1">
    <location>
        <begin position="104"/>
        <end position="124"/>
    </location>
</feature>
<dbReference type="Gene3D" id="1.10.3730.20">
    <property type="match status" value="1"/>
</dbReference>
<gene>
    <name evidence="2" type="ORF">KGA66_09845</name>
</gene>
<keyword evidence="1" id="KW-0472">Membrane</keyword>
<feature type="transmembrane region" description="Helical" evidence="1">
    <location>
        <begin position="254"/>
        <end position="273"/>
    </location>
</feature>
<name>A0A8J7WP69_9ACTN</name>
<evidence type="ECO:0000256" key="1">
    <source>
        <dbReference type="SAM" id="Phobius"/>
    </source>
</evidence>
<accession>A0A8J7WP69</accession>
<dbReference type="Proteomes" id="UP000677913">
    <property type="component" value="Unassembled WGS sequence"/>
</dbReference>
<dbReference type="InterPro" id="IPR037185">
    <property type="entry name" value="EmrE-like"/>
</dbReference>
<dbReference type="EMBL" id="JAGSXH010000025">
    <property type="protein sequence ID" value="MBS2963347.1"/>
    <property type="molecule type" value="Genomic_DNA"/>
</dbReference>
<dbReference type="RefSeq" id="WP_211466964.1">
    <property type="nucleotide sequence ID" value="NZ_JAGSXH010000025.1"/>
</dbReference>
<protein>
    <submittedName>
        <fullName evidence="2">DMT family transporter</fullName>
    </submittedName>
</protein>
<dbReference type="NCBIfam" id="NF038012">
    <property type="entry name" value="DMT_1"/>
    <property type="match status" value="1"/>
</dbReference>
<dbReference type="AlphaFoldDB" id="A0A8J7WP69"/>
<dbReference type="PANTHER" id="PTHR40761:SF1">
    <property type="entry name" value="CONSERVED INTEGRAL MEMBRANE ALANINE VALINE AND LEUCINE RICH PROTEIN-RELATED"/>
    <property type="match status" value="1"/>
</dbReference>
<sequence length="290" mass="29777">MSSQLAAVPAALGAAAANATASVLQRRAARRSPPEQESRRNLITELIRRRVWLAGIGCLIAAFLLQAVALYLGGLSLVQPLLTAELPFTLLLASRLSRTPLDRAGWHAIAALTAGLALLLVGAAPSPGQRTPSTTMWVIAAASTGALAGALTAIGHRRDGPPRGALLGTGSGVGFALTAALMKDATQRASHGFGALFGSWLLYAMAGAGVGSLLLLQYALQSATLAVTQPALTTSDPIASTLLGVTMFGERIRLGGWIVLEAAGIGLMLWGAMRLASNSASSRQAGRTRL</sequence>
<keyword evidence="3" id="KW-1185">Reference proteome</keyword>
<keyword evidence="1" id="KW-0812">Transmembrane</keyword>
<organism evidence="2 3">
    <name type="scientific">Actinocrinis puniceicyclus</name>
    <dbReference type="NCBI Taxonomy" id="977794"/>
    <lineage>
        <taxon>Bacteria</taxon>
        <taxon>Bacillati</taxon>
        <taxon>Actinomycetota</taxon>
        <taxon>Actinomycetes</taxon>
        <taxon>Catenulisporales</taxon>
        <taxon>Actinospicaceae</taxon>
        <taxon>Actinocrinis</taxon>
    </lineage>
</organism>
<feature type="transmembrane region" description="Helical" evidence="1">
    <location>
        <begin position="194"/>
        <end position="216"/>
    </location>
</feature>
<comment type="caution">
    <text evidence="2">The sequence shown here is derived from an EMBL/GenBank/DDBJ whole genome shotgun (WGS) entry which is preliminary data.</text>
</comment>
<feature type="transmembrane region" description="Helical" evidence="1">
    <location>
        <begin position="165"/>
        <end position="182"/>
    </location>
</feature>
<reference evidence="2" key="1">
    <citation type="submission" date="2021-04" db="EMBL/GenBank/DDBJ databases">
        <title>Genome based classification of Actinospica acidithermotolerans sp. nov., an actinobacterium isolated from an Indonesian hot spring.</title>
        <authorList>
            <person name="Kusuma A.B."/>
            <person name="Putra K.E."/>
            <person name="Nafisah S."/>
            <person name="Loh J."/>
            <person name="Nouioui I."/>
            <person name="Goodfellow M."/>
        </authorList>
    </citation>
    <scope>NUCLEOTIDE SEQUENCE</scope>
    <source>
        <strain evidence="2">DSM 45618</strain>
    </source>
</reference>
<feature type="transmembrane region" description="Helical" evidence="1">
    <location>
        <begin position="136"/>
        <end position="153"/>
    </location>
</feature>
<keyword evidence="1" id="KW-1133">Transmembrane helix</keyword>
<dbReference type="SUPFAM" id="SSF103481">
    <property type="entry name" value="Multidrug resistance efflux transporter EmrE"/>
    <property type="match status" value="1"/>
</dbReference>
<evidence type="ECO:0000313" key="2">
    <source>
        <dbReference type="EMBL" id="MBS2963347.1"/>
    </source>
</evidence>